<feature type="region of interest" description="Disordered" evidence="1">
    <location>
        <begin position="209"/>
        <end position="243"/>
    </location>
</feature>
<dbReference type="Pfam" id="PF15335">
    <property type="entry name" value="CAAP1"/>
    <property type="match status" value="1"/>
</dbReference>
<dbReference type="PANTHER" id="PTHR14740">
    <property type="entry name" value="CASPASE ACTIVITY AND APOPTOSIS INHIBITOR 1"/>
    <property type="match status" value="1"/>
</dbReference>
<dbReference type="GO" id="GO:0042981">
    <property type="term" value="P:regulation of apoptotic process"/>
    <property type="evidence" value="ECO:0007669"/>
    <property type="project" value="InterPro"/>
</dbReference>
<gene>
    <name evidence="2" type="primary">Caap1</name>
</gene>
<dbReference type="EMBL" id="LR783524">
    <property type="protein sequence ID" value="CAB3227311.1"/>
    <property type="molecule type" value="mRNA"/>
</dbReference>
<evidence type="ECO:0000313" key="2">
    <source>
        <dbReference type="EMBL" id="CAB3227311.1"/>
    </source>
</evidence>
<name>A0A6F9D8Q0_9ASCI</name>
<protein>
    <submittedName>
        <fullName evidence="2">Caspase activity and apoptosis inhibitor 1</fullName>
    </submittedName>
</protein>
<feature type="region of interest" description="Disordered" evidence="1">
    <location>
        <begin position="152"/>
        <end position="194"/>
    </location>
</feature>
<evidence type="ECO:0000256" key="1">
    <source>
        <dbReference type="SAM" id="MobiDB-lite"/>
    </source>
</evidence>
<dbReference type="InterPro" id="IPR038991">
    <property type="entry name" value="CAAP1"/>
</dbReference>
<dbReference type="AlphaFoldDB" id="A0A6F9D8Q0"/>
<feature type="compositionally biased region" description="Basic residues" evidence="1">
    <location>
        <begin position="34"/>
        <end position="43"/>
    </location>
</feature>
<feature type="compositionally biased region" description="Basic residues" evidence="1">
    <location>
        <begin position="1"/>
        <end position="11"/>
    </location>
</feature>
<feature type="compositionally biased region" description="Basic residues" evidence="1">
    <location>
        <begin position="50"/>
        <end position="64"/>
    </location>
</feature>
<organism evidence="2">
    <name type="scientific">Phallusia mammillata</name>
    <dbReference type="NCBI Taxonomy" id="59560"/>
    <lineage>
        <taxon>Eukaryota</taxon>
        <taxon>Metazoa</taxon>
        <taxon>Chordata</taxon>
        <taxon>Tunicata</taxon>
        <taxon>Ascidiacea</taxon>
        <taxon>Phlebobranchia</taxon>
        <taxon>Ascidiidae</taxon>
        <taxon>Phallusia</taxon>
    </lineage>
</organism>
<reference evidence="2" key="1">
    <citation type="submission" date="2020-04" db="EMBL/GenBank/DDBJ databases">
        <authorList>
            <person name="Neveu A P."/>
        </authorList>
    </citation>
    <scope>NUCLEOTIDE SEQUENCE</scope>
    <source>
        <tissue evidence="2">Whole embryo</tissue>
    </source>
</reference>
<accession>A0A6F9D8Q0</accession>
<feature type="compositionally biased region" description="Polar residues" evidence="1">
    <location>
        <begin position="176"/>
        <end position="194"/>
    </location>
</feature>
<feature type="region of interest" description="Disordered" evidence="1">
    <location>
        <begin position="1"/>
        <end position="84"/>
    </location>
</feature>
<dbReference type="PANTHER" id="PTHR14740:SF3">
    <property type="entry name" value="CASPASE ACTIVITY AND APOPTOSIS INHIBITOR 1"/>
    <property type="match status" value="1"/>
</dbReference>
<feature type="compositionally biased region" description="Acidic residues" evidence="1">
    <location>
        <begin position="229"/>
        <end position="243"/>
    </location>
</feature>
<proteinExistence type="evidence at transcript level"/>
<sequence>MTTTRRKNRVVRQKEESHKHHKSKKDGKADAKKSKQKSHKGTKRAADKNRKSKNVKEKRRRSRKKSEEDGGLTGDSDVEEDGLNLEKELQPLGFYVKDRKHLMDQVFEIVKGPKLGAMLPEILKNISPEELKQRCLGQLEVMSSKRINHVLAGEVMSSSSGTDSSDDDSSEAVPKVSSTKTNKEQPTVQANFVDSTTTSGCEVFSLLAEGSKPPAVQEGSISSAPKDTEDVDSEEGEVTSEEEITIVEEEELESSDVEIETVEVVEDEDYQEMVDEILEETMSSGKQEEEKEEKTQLELLELQLRERAIKSLMRAAGKLGDQ</sequence>